<accession>A0AAV7S223</accession>
<reference evidence="1" key="1">
    <citation type="journal article" date="2022" name="bioRxiv">
        <title>Sequencing and chromosome-scale assembly of the giantPleurodeles waltlgenome.</title>
        <authorList>
            <person name="Brown T."/>
            <person name="Elewa A."/>
            <person name="Iarovenko S."/>
            <person name="Subramanian E."/>
            <person name="Araus A.J."/>
            <person name="Petzold A."/>
            <person name="Susuki M."/>
            <person name="Suzuki K.-i.T."/>
            <person name="Hayashi T."/>
            <person name="Toyoda A."/>
            <person name="Oliveira C."/>
            <person name="Osipova E."/>
            <person name="Leigh N.D."/>
            <person name="Simon A."/>
            <person name="Yun M.H."/>
        </authorList>
    </citation>
    <scope>NUCLEOTIDE SEQUENCE</scope>
    <source>
        <strain evidence="1">20211129_DDA</strain>
        <tissue evidence="1">Liver</tissue>
    </source>
</reference>
<sequence length="148" mass="16109">MEKRKHLASIEQNQEARGMDIEGMVSTAVSTIDTPPTLVVSATYNSSAGSRTVAPDIIDRETHGGESGVQPGPQEARELENLGTHDCEPRAWEVVQSTLAQLSQEIEERFAISEANQTGIQATCLSLETKVENLAQRTQDLEEGFQAL</sequence>
<dbReference type="EMBL" id="JANPWB010000009">
    <property type="protein sequence ID" value="KAJ1157534.1"/>
    <property type="molecule type" value="Genomic_DNA"/>
</dbReference>
<evidence type="ECO:0000313" key="1">
    <source>
        <dbReference type="EMBL" id="KAJ1157534.1"/>
    </source>
</evidence>
<name>A0AAV7S223_PLEWA</name>
<dbReference type="AlphaFoldDB" id="A0AAV7S223"/>
<evidence type="ECO:0000313" key="2">
    <source>
        <dbReference type="Proteomes" id="UP001066276"/>
    </source>
</evidence>
<gene>
    <name evidence="1" type="ORF">NDU88_010241</name>
</gene>
<dbReference type="Proteomes" id="UP001066276">
    <property type="component" value="Chromosome 5"/>
</dbReference>
<protein>
    <submittedName>
        <fullName evidence="1">Uncharacterized protein</fullName>
    </submittedName>
</protein>
<keyword evidence="2" id="KW-1185">Reference proteome</keyword>
<comment type="caution">
    <text evidence="1">The sequence shown here is derived from an EMBL/GenBank/DDBJ whole genome shotgun (WGS) entry which is preliminary data.</text>
</comment>
<organism evidence="1 2">
    <name type="scientific">Pleurodeles waltl</name>
    <name type="common">Iberian ribbed newt</name>
    <dbReference type="NCBI Taxonomy" id="8319"/>
    <lineage>
        <taxon>Eukaryota</taxon>
        <taxon>Metazoa</taxon>
        <taxon>Chordata</taxon>
        <taxon>Craniata</taxon>
        <taxon>Vertebrata</taxon>
        <taxon>Euteleostomi</taxon>
        <taxon>Amphibia</taxon>
        <taxon>Batrachia</taxon>
        <taxon>Caudata</taxon>
        <taxon>Salamandroidea</taxon>
        <taxon>Salamandridae</taxon>
        <taxon>Pleurodelinae</taxon>
        <taxon>Pleurodeles</taxon>
    </lineage>
</organism>
<proteinExistence type="predicted"/>